<dbReference type="SMART" id="SM00347">
    <property type="entry name" value="HTH_MARR"/>
    <property type="match status" value="1"/>
</dbReference>
<evidence type="ECO:0000256" key="1">
    <source>
        <dbReference type="SAM" id="MobiDB-lite"/>
    </source>
</evidence>
<dbReference type="InterPro" id="IPR036390">
    <property type="entry name" value="WH_DNA-bd_sf"/>
</dbReference>
<dbReference type="PANTHER" id="PTHR33164">
    <property type="entry name" value="TRANSCRIPTIONAL REGULATOR, MARR FAMILY"/>
    <property type="match status" value="1"/>
</dbReference>
<feature type="domain" description="HTH marR-type" evidence="2">
    <location>
        <begin position="30"/>
        <end position="162"/>
    </location>
</feature>
<dbReference type="InterPro" id="IPR039422">
    <property type="entry name" value="MarR/SlyA-like"/>
</dbReference>
<sequence>MVDGESRAEPAVGAPRRNAEPGESVRTAKPPRLFFLTLTAERRLRRWIAGRGREHGISASAGGVLLYVASHPGASTGEVADAVQASPAGMSGLLARMESAGLITRAPDPADARTIRLALTPAGTEALGVVHGAINELNTRINDGFTPEELETVARWLRHVSTALD</sequence>
<dbReference type="PROSITE" id="PS50995">
    <property type="entry name" value="HTH_MARR_2"/>
    <property type="match status" value="1"/>
</dbReference>
<dbReference type="PANTHER" id="PTHR33164:SF107">
    <property type="entry name" value="TRANSCRIPTIONAL REGULATORY PROTEIN"/>
    <property type="match status" value="1"/>
</dbReference>
<organism evidence="3 4">
    <name type="scientific">Arthrobacter zhangbolii</name>
    <dbReference type="NCBI Taxonomy" id="2886936"/>
    <lineage>
        <taxon>Bacteria</taxon>
        <taxon>Bacillati</taxon>
        <taxon>Actinomycetota</taxon>
        <taxon>Actinomycetes</taxon>
        <taxon>Micrococcales</taxon>
        <taxon>Micrococcaceae</taxon>
        <taxon>Arthrobacter</taxon>
    </lineage>
</organism>
<dbReference type="PRINTS" id="PR00598">
    <property type="entry name" value="HTHMARR"/>
</dbReference>
<evidence type="ECO:0000259" key="2">
    <source>
        <dbReference type="PROSITE" id="PS50995"/>
    </source>
</evidence>
<name>A0ABY4DIF5_9MICC</name>
<dbReference type="RefSeq" id="WP_244802793.1">
    <property type="nucleotide sequence ID" value="NZ_CP094984.1"/>
</dbReference>
<dbReference type="SUPFAM" id="SSF46785">
    <property type="entry name" value="Winged helix' DNA-binding domain"/>
    <property type="match status" value="1"/>
</dbReference>
<dbReference type="Proteomes" id="UP000829758">
    <property type="component" value="Chromosome"/>
</dbReference>
<protein>
    <submittedName>
        <fullName evidence="3">MarR family winged helix-turn-helix transcriptional regulator</fullName>
    </submittedName>
</protein>
<gene>
    <name evidence="3" type="ORF">MUK71_15035</name>
</gene>
<evidence type="ECO:0000313" key="3">
    <source>
        <dbReference type="EMBL" id="UON91874.1"/>
    </source>
</evidence>
<reference evidence="3 4" key="1">
    <citation type="submission" date="2022-04" db="EMBL/GenBank/DDBJ databases">
        <title>Novel species in genus Arthrobacter.</title>
        <authorList>
            <person name="Liu Y."/>
        </authorList>
    </citation>
    <scope>NUCLEOTIDE SEQUENCE [LARGE SCALE GENOMIC DNA]</scope>
    <source>
        <strain evidence="4">zg-Y462</strain>
    </source>
</reference>
<dbReference type="InterPro" id="IPR000835">
    <property type="entry name" value="HTH_MarR-typ"/>
</dbReference>
<keyword evidence="4" id="KW-1185">Reference proteome</keyword>
<feature type="region of interest" description="Disordered" evidence="1">
    <location>
        <begin position="1"/>
        <end position="26"/>
    </location>
</feature>
<dbReference type="Gene3D" id="1.10.10.10">
    <property type="entry name" value="Winged helix-like DNA-binding domain superfamily/Winged helix DNA-binding domain"/>
    <property type="match status" value="1"/>
</dbReference>
<dbReference type="EMBL" id="CP094984">
    <property type="protein sequence ID" value="UON91874.1"/>
    <property type="molecule type" value="Genomic_DNA"/>
</dbReference>
<proteinExistence type="predicted"/>
<evidence type="ECO:0000313" key="4">
    <source>
        <dbReference type="Proteomes" id="UP000829758"/>
    </source>
</evidence>
<dbReference type="InterPro" id="IPR036388">
    <property type="entry name" value="WH-like_DNA-bd_sf"/>
</dbReference>
<accession>A0ABY4DIF5</accession>
<dbReference type="Pfam" id="PF12802">
    <property type="entry name" value="MarR_2"/>
    <property type="match status" value="1"/>
</dbReference>